<dbReference type="OrthoDB" id="3156934at2759"/>
<protein>
    <recommendedName>
        <fullName evidence="1">F-box domain-containing protein</fullName>
    </recommendedName>
</protein>
<dbReference type="Gene3D" id="1.20.1280.50">
    <property type="match status" value="1"/>
</dbReference>
<dbReference type="SUPFAM" id="SSF81383">
    <property type="entry name" value="F-box domain"/>
    <property type="match status" value="1"/>
</dbReference>
<dbReference type="InterPro" id="IPR036047">
    <property type="entry name" value="F-box-like_dom_sf"/>
</dbReference>
<accession>A0A8H5C8G2</accession>
<reference evidence="2 3" key="1">
    <citation type="journal article" date="2020" name="ISME J.">
        <title>Uncovering the hidden diversity of litter-decomposition mechanisms in mushroom-forming fungi.</title>
        <authorList>
            <person name="Floudas D."/>
            <person name="Bentzer J."/>
            <person name="Ahren D."/>
            <person name="Johansson T."/>
            <person name="Persson P."/>
            <person name="Tunlid A."/>
        </authorList>
    </citation>
    <scope>NUCLEOTIDE SEQUENCE [LARGE SCALE GENOMIC DNA]</scope>
    <source>
        <strain evidence="2 3">CBS 175.51</strain>
    </source>
</reference>
<dbReference type="InterPro" id="IPR032675">
    <property type="entry name" value="LRR_dom_sf"/>
</dbReference>
<name>A0A8H5C8G2_9AGAR</name>
<feature type="domain" description="F-box" evidence="1">
    <location>
        <begin position="68"/>
        <end position="122"/>
    </location>
</feature>
<evidence type="ECO:0000259" key="1">
    <source>
        <dbReference type="PROSITE" id="PS50181"/>
    </source>
</evidence>
<dbReference type="SUPFAM" id="SSF52047">
    <property type="entry name" value="RNI-like"/>
    <property type="match status" value="1"/>
</dbReference>
<evidence type="ECO:0000313" key="3">
    <source>
        <dbReference type="Proteomes" id="UP000541558"/>
    </source>
</evidence>
<comment type="caution">
    <text evidence="2">The sequence shown here is derived from an EMBL/GenBank/DDBJ whole genome shotgun (WGS) entry which is preliminary data.</text>
</comment>
<dbReference type="EMBL" id="JAACJK010000057">
    <property type="protein sequence ID" value="KAF5337040.1"/>
    <property type="molecule type" value="Genomic_DNA"/>
</dbReference>
<organism evidence="2 3">
    <name type="scientific">Ephemerocybe angulata</name>
    <dbReference type="NCBI Taxonomy" id="980116"/>
    <lineage>
        <taxon>Eukaryota</taxon>
        <taxon>Fungi</taxon>
        <taxon>Dikarya</taxon>
        <taxon>Basidiomycota</taxon>
        <taxon>Agaricomycotina</taxon>
        <taxon>Agaricomycetes</taxon>
        <taxon>Agaricomycetidae</taxon>
        <taxon>Agaricales</taxon>
        <taxon>Agaricineae</taxon>
        <taxon>Psathyrellaceae</taxon>
        <taxon>Ephemerocybe</taxon>
    </lineage>
</organism>
<keyword evidence="3" id="KW-1185">Reference proteome</keyword>
<dbReference type="Pfam" id="PF12937">
    <property type="entry name" value="F-box-like"/>
    <property type="match status" value="1"/>
</dbReference>
<dbReference type="Gene3D" id="3.80.10.10">
    <property type="entry name" value="Ribonuclease Inhibitor"/>
    <property type="match status" value="1"/>
</dbReference>
<dbReference type="InterPro" id="IPR001810">
    <property type="entry name" value="F-box_dom"/>
</dbReference>
<gene>
    <name evidence="2" type="ORF">D9611_003183</name>
</gene>
<dbReference type="AlphaFoldDB" id="A0A8H5C8G2"/>
<evidence type="ECO:0000313" key="2">
    <source>
        <dbReference type="EMBL" id="KAF5337040.1"/>
    </source>
</evidence>
<dbReference type="Proteomes" id="UP000541558">
    <property type="component" value="Unassembled WGS sequence"/>
</dbReference>
<dbReference type="PROSITE" id="PS50181">
    <property type="entry name" value="FBOX"/>
    <property type="match status" value="1"/>
</dbReference>
<sequence>MPVTESSSESTITALLSSQRVLPVSSETQLLANSTQSYNIEDYRGRLWQRVLELENEMRIVRGCLNVAVPIGRLPPEVLSNIFLVLKQEHAHKQLPVCFILSHVCQQWRAIAMDCSSLWSDLSDSDGPKLSELKLSRSRNAPLSIQYLQPNGENEKILQLALSQVSRLRDIDIYDSCRSNNAFDLVAAFSGFTGNAPLLRSLRIERETMKAEDQFPDVDLKDIPPSLQILELRNCNIPWTYIPISPSLEYLQLCNEHLNEINRLPTQVFAKLLKCLPRLVSLDLCGYLPADGISTFAHTPVTLPRLSTLKLKDPINHIRSFLRHIQVPHTTDVDVYIRDEIQDAATLNLVLTELKGMDMASSELPAMVPIFKLDLGNDDHIAIANAKFKIEMWFSEVKRDWKRSLTFGVSDMLPTADIVTMLGENFDLSTLEELRIWEYGYQLSRSTWTQLFGHLLKLKTINVDQTTDLQAFFESLATQLPQEAAQDAPAIAPNPRSRLYFPALSAIHLEWVDFGRADEREADVLRVIDTLEKRSLHAQPIKKLRLESCRNFKWSHFERLKDAKIPGLTISWDECEELDSESEYEDDDEADHY</sequence>
<proteinExistence type="predicted"/>